<dbReference type="Pfam" id="PF17177">
    <property type="entry name" value="PPR_long"/>
    <property type="match status" value="1"/>
</dbReference>
<dbReference type="PANTHER" id="PTHR47447:SF17">
    <property type="entry name" value="OS12G0638900 PROTEIN"/>
    <property type="match status" value="1"/>
</dbReference>
<dbReference type="EMBL" id="ASPP01005005">
    <property type="protein sequence ID" value="ETO31324.1"/>
    <property type="molecule type" value="Genomic_DNA"/>
</dbReference>
<evidence type="ECO:0000259" key="2">
    <source>
        <dbReference type="Pfam" id="PF17177"/>
    </source>
</evidence>
<evidence type="ECO:0000256" key="1">
    <source>
        <dbReference type="ARBA" id="ARBA00022737"/>
    </source>
</evidence>
<dbReference type="NCBIfam" id="TIGR00756">
    <property type="entry name" value="PPR"/>
    <property type="match status" value="1"/>
</dbReference>
<keyword evidence="4" id="KW-1185">Reference proteome</keyword>
<dbReference type="InterPro" id="IPR011990">
    <property type="entry name" value="TPR-like_helical_dom_sf"/>
</dbReference>
<dbReference type="InterPro" id="IPR033443">
    <property type="entry name" value="PROP1-like_PPR_dom"/>
</dbReference>
<dbReference type="PANTHER" id="PTHR47447">
    <property type="entry name" value="OS03G0856100 PROTEIN"/>
    <property type="match status" value="1"/>
</dbReference>
<gene>
    <name evidence="3" type="ORF">RFI_05796</name>
</gene>
<organism evidence="3 4">
    <name type="scientific">Reticulomyxa filosa</name>
    <dbReference type="NCBI Taxonomy" id="46433"/>
    <lineage>
        <taxon>Eukaryota</taxon>
        <taxon>Sar</taxon>
        <taxon>Rhizaria</taxon>
        <taxon>Retaria</taxon>
        <taxon>Foraminifera</taxon>
        <taxon>Monothalamids</taxon>
        <taxon>Reticulomyxidae</taxon>
        <taxon>Reticulomyxa</taxon>
    </lineage>
</organism>
<evidence type="ECO:0000313" key="4">
    <source>
        <dbReference type="Proteomes" id="UP000023152"/>
    </source>
</evidence>
<proteinExistence type="predicted"/>
<accession>X6NZQ5</accession>
<dbReference type="InterPro" id="IPR002885">
    <property type="entry name" value="PPR_rpt"/>
</dbReference>
<evidence type="ECO:0000313" key="3">
    <source>
        <dbReference type="EMBL" id="ETO31324.1"/>
    </source>
</evidence>
<dbReference type="Proteomes" id="UP000023152">
    <property type="component" value="Unassembled WGS sequence"/>
</dbReference>
<protein>
    <recommendedName>
        <fullName evidence="2">PROP1-like PPR domain-containing protein</fullName>
    </recommendedName>
</protein>
<comment type="caution">
    <text evidence="3">The sequence shown here is derived from an EMBL/GenBank/DDBJ whole genome shotgun (WGS) entry which is preliminary data.</text>
</comment>
<sequence>MITTLAKALFKHTWPKRQSLCIPFPLLIRSRQLHGTQQQIVLEEHKDAEHTKTLKEQQGASSKKCSELKKYNKIKIIIDIVHQKQIPLNTIFCSAALYYLGMCNEFGLQTHYFKQWFNHQLNQSDENVLSPNITTFTAMIKGCSKREDSKQALFYFNLMINKYRINPNLITYVLLLSACSNANDMKNAELIWDKMKNDSNIQINDIAINAMLNVYSKCGETTKMMKILDYSQRSEQFIPINEISCTIIMSGFLEANKIKEMFDFYEQRIPRLLLKNTVNLKCENLITQRSVGHLKMMEMLNENEKEKLSFHHKQYLNIFRNELYPNIQSKPTTISFRHMDHLIQSYVLLHKRSWMKVVKEIERILFEEPDFDHNFSWWDTDARNKNKVVLNFSSMSPITTCFLLRYLMTFQRDELKKKFKNDPIKIVGGKSQYSNITRIGDWKEEYNSPQKKLIEDELKKWKVPIRLEQDKKNPMIWCLNETDVSSFFQIVRHHDVYK</sequence>
<dbReference type="AlphaFoldDB" id="X6NZQ5"/>
<reference evidence="3 4" key="1">
    <citation type="journal article" date="2013" name="Curr. Biol.">
        <title>The Genome of the Foraminiferan Reticulomyxa filosa.</title>
        <authorList>
            <person name="Glockner G."/>
            <person name="Hulsmann N."/>
            <person name="Schleicher M."/>
            <person name="Noegel A.A."/>
            <person name="Eichinger L."/>
            <person name="Gallinger C."/>
            <person name="Pawlowski J."/>
            <person name="Sierra R."/>
            <person name="Euteneuer U."/>
            <person name="Pillet L."/>
            <person name="Moustafa A."/>
            <person name="Platzer M."/>
            <person name="Groth M."/>
            <person name="Szafranski K."/>
            <person name="Schliwa M."/>
        </authorList>
    </citation>
    <scope>NUCLEOTIDE SEQUENCE [LARGE SCALE GENOMIC DNA]</scope>
</reference>
<feature type="domain" description="PROP1-like PPR" evidence="2">
    <location>
        <begin position="121"/>
        <end position="232"/>
    </location>
</feature>
<dbReference type="Gene3D" id="1.25.40.10">
    <property type="entry name" value="Tetratricopeptide repeat domain"/>
    <property type="match status" value="1"/>
</dbReference>
<keyword evidence="1" id="KW-0677">Repeat</keyword>
<name>X6NZQ5_RETFI</name>
<dbReference type="OrthoDB" id="185373at2759"/>